<evidence type="ECO:0000256" key="1">
    <source>
        <dbReference type="SAM" id="Phobius"/>
    </source>
</evidence>
<keyword evidence="1" id="KW-0812">Transmembrane</keyword>
<evidence type="ECO:0000313" key="3">
    <source>
        <dbReference type="Proteomes" id="UP001146120"/>
    </source>
</evidence>
<feature type="transmembrane region" description="Helical" evidence="1">
    <location>
        <begin position="453"/>
        <end position="472"/>
    </location>
</feature>
<keyword evidence="3" id="KW-1185">Reference proteome</keyword>
<dbReference type="Proteomes" id="UP001146120">
    <property type="component" value="Unassembled WGS sequence"/>
</dbReference>
<name>A0AAV2YKC0_9STRA</name>
<keyword evidence="1" id="KW-0472">Membrane</keyword>
<proteinExistence type="predicted"/>
<comment type="caution">
    <text evidence="2">The sequence shown here is derived from an EMBL/GenBank/DDBJ whole genome shotgun (WGS) entry which is preliminary data.</text>
</comment>
<organism evidence="2 3">
    <name type="scientific">Lagenidium giganteum</name>
    <dbReference type="NCBI Taxonomy" id="4803"/>
    <lineage>
        <taxon>Eukaryota</taxon>
        <taxon>Sar</taxon>
        <taxon>Stramenopiles</taxon>
        <taxon>Oomycota</taxon>
        <taxon>Peronosporomycetes</taxon>
        <taxon>Pythiales</taxon>
        <taxon>Pythiaceae</taxon>
    </lineage>
</organism>
<accession>A0AAV2YKC0</accession>
<feature type="transmembrane region" description="Helical" evidence="1">
    <location>
        <begin position="544"/>
        <end position="564"/>
    </location>
</feature>
<dbReference type="EMBL" id="DAKRPA010000293">
    <property type="protein sequence ID" value="DAZ93774.1"/>
    <property type="molecule type" value="Genomic_DNA"/>
</dbReference>
<keyword evidence="1" id="KW-1133">Transmembrane helix</keyword>
<evidence type="ECO:0000313" key="2">
    <source>
        <dbReference type="EMBL" id="DAZ93774.1"/>
    </source>
</evidence>
<gene>
    <name evidence="2" type="ORF">N0F65_010466</name>
</gene>
<reference evidence="2" key="2">
    <citation type="journal article" date="2023" name="Microbiol Resour">
        <title>Decontamination and Annotation of the Draft Genome Sequence of the Oomycete Lagenidium giganteum ARSEF 373.</title>
        <authorList>
            <person name="Morgan W.R."/>
            <person name="Tartar A."/>
        </authorList>
    </citation>
    <scope>NUCLEOTIDE SEQUENCE</scope>
    <source>
        <strain evidence="2">ARSEF 373</strain>
    </source>
</reference>
<sequence length="719" mass="81318">MVVPVRTLRGLSAQTNPAIRSRDSTKQRSCAREPFTLLHFSRLVSCWVKWSFLTVLVISQLLSVFWHSTTTHEQLLFGQNPLNGAYLIPGTNDEPYTYRMIVCMRHGRNYVPVQLSKALVSISAKVINTNGSAVHGYRVVQRSSIDLDPDTEAHYANTCDVIAATLVGISYSCTALGYNVTNDTLRIVVDVYSSTMKELQDSLPVLIMPYWDNAVVSRSVMPGWDGNACVHRLIGKYESAAMPQALVRGVTRSIRERKTVEWLKAPGGVWKNGWYEDPSGQRWYSDVQSSDMNSTYGIPHRQFDAEKNVEHDCQHTTDCDGVPANQSWGKFTITETVEAYTSVAVSNGSRYGLFLYESDQKRVVDTTYDLATFISNFSVVLMLVRWAVCMLALHNAYRLGLSPWYDAGLGTLSCARSFNMLCLTLLPRFKITLAAFWTVGGEFEGQQRALSDAWFVIYPAIAELMLFYYSLLNIVAKICRRRTSDVLFAPTMLFFCLWHYFRVELAYLFVDGRFSTIVLSREFESLTIVDLLTTETALRLCGGINSMLVLKVAVLAVSILPLLWSDSMTLRSMLSTRYRPCNVERTLAIRASNVGGFGRSQVYNPVMTFSGPSISDDANKMEPTSEERLACTLNCYEVIRLGYLVYGRTFLISFDDWYLITALSPLRVIETLWNHRILTHEVTEDEVGFHLSKTAKHCRLDDKQLMAIPFYDVTLCSFH</sequence>
<protein>
    <submittedName>
        <fullName evidence="2">Uncharacterized protein</fullName>
    </submittedName>
</protein>
<reference evidence="2" key="1">
    <citation type="submission" date="2022-11" db="EMBL/GenBank/DDBJ databases">
        <authorList>
            <person name="Morgan W.R."/>
            <person name="Tartar A."/>
        </authorList>
    </citation>
    <scope>NUCLEOTIDE SEQUENCE</scope>
    <source>
        <strain evidence="2">ARSEF 373</strain>
    </source>
</reference>
<dbReference type="AlphaFoldDB" id="A0AAV2YKC0"/>